<dbReference type="GO" id="GO:0005634">
    <property type="term" value="C:nucleus"/>
    <property type="evidence" value="ECO:0007669"/>
    <property type="project" value="UniProtKB-SubCell"/>
</dbReference>
<feature type="region of interest" description="Disordered" evidence="3">
    <location>
        <begin position="73"/>
        <end position="94"/>
    </location>
</feature>
<evidence type="ECO:0000259" key="4">
    <source>
        <dbReference type="Pfam" id="PF10187"/>
    </source>
</evidence>
<accession>A0A8J5QHS3</accession>
<comment type="caution">
    <text evidence="5">The sequence shown here is derived from an EMBL/GenBank/DDBJ whole genome shotgun (WGS) entry which is preliminary data.</text>
</comment>
<dbReference type="InterPro" id="IPR019331">
    <property type="entry name" value="FAM192A/Fyv6_N"/>
</dbReference>
<dbReference type="AlphaFoldDB" id="A0A8J5QHS3"/>
<feature type="compositionally biased region" description="Polar residues" evidence="3">
    <location>
        <begin position="127"/>
        <end position="145"/>
    </location>
</feature>
<keyword evidence="2" id="KW-0539">Nucleus</keyword>
<proteinExistence type="predicted"/>
<protein>
    <recommendedName>
        <fullName evidence="4">FAM192A/Fyv6 N-terminal domain-containing protein</fullName>
    </recommendedName>
</protein>
<feature type="domain" description="FAM192A/Fyv6 N-terminal" evidence="4">
    <location>
        <begin position="5"/>
        <end position="73"/>
    </location>
</feature>
<keyword evidence="6" id="KW-1185">Reference proteome</keyword>
<feature type="compositionally biased region" description="Basic and acidic residues" evidence="3">
    <location>
        <begin position="1"/>
        <end position="15"/>
    </location>
</feature>
<name>A0A8J5QHS3_9ASCO</name>
<dbReference type="RefSeq" id="XP_049261605.1">
    <property type="nucleotide sequence ID" value="XM_049409093.1"/>
</dbReference>
<evidence type="ECO:0000313" key="6">
    <source>
        <dbReference type="Proteomes" id="UP000694255"/>
    </source>
</evidence>
<feature type="region of interest" description="Disordered" evidence="3">
    <location>
        <begin position="1"/>
        <end position="31"/>
    </location>
</feature>
<gene>
    <name evidence="5" type="ORF">J8A68_005067</name>
</gene>
<evidence type="ECO:0000313" key="5">
    <source>
        <dbReference type="EMBL" id="KAG7661372.1"/>
    </source>
</evidence>
<reference evidence="5 6" key="1">
    <citation type="journal article" date="2021" name="DNA Res.">
        <title>Genome analysis of Candida subhashii reveals its hybrid nature and dual mitochondrial genome conformations.</title>
        <authorList>
            <person name="Mixao V."/>
            <person name="Hegedusova E."/>
            <person name="Saus E."/>
            <person name="Pryszcz L.P."/>
            <person name="Cillingova A."/>
            <person name="Nosek J."/>
            <person name="Gabaldon T."/>
        </authorList>
    </citation>
    <scope>NUCLEOTIDE SEQUENCE [LARGE SCALE GENOMIC DNA]</scope>
    <source>
        <strain evidence="5 6">CBS 10753</strain>
    </source>
</reference>
<feature type="region of interest" description="Disordered" evidence="3">
    <location>
        <begin position="117"/>
        <end position="171"/>
    </location>
</feature>
<dbReference type="Pfam" id="PF10187">
    <property type="entry name" value="FAM192A_Fyv6_N"/>
    <property type="match status" value="1"/>
</dbReference>
<feature type="compositionally biased region" description="Basic and acidic residues" evidence="3">
    <location>
        <begin position="22"/>
        <end position="31"/>
    </location>
</feature>
<dbReference type="GeneID" id="73471867"/>
<sequence length="171" mass="19662">MQAEDKDTTEGERKTLKQQLQENREYREKLETQNSSYILDEEGAKFYEELRQKDLEKEMRIKQQETIELKRFKQLQGAKRKSDQSPTLKTSSVKKAQINKIPRIIAKANPKKLESVLSSSLKKPEISENSIGSQENIKLTTQNEPAGTIVSGYSSSEDEEEKYEVNYGVVT</sequence>
<organism evidence="5 6">
    <name type="scientific">[Candida] subhashii</name>
    <dbReference type="NCBI Taxonomy" id="561895"/>
    <lineage>
        <taxon>Eukaryota</taxon>
        <taxon>Fungi</taxon>
        <taxon>Dikarya</taxon>
        <taxon>Ascomycota</taxon>
        <taxon>Saccharomycotina</taxon>
        <taxon>Pichiomycetes</taxon>
        <taxon>Debaryomycetaceae</taxon>
        <taxon>Spathaspora</taxon>
    </lineage>
</organism>
<feature type="compositionally biased region" description="Polar residues" evidence="3">
    <location>
        <begin position="84"/>
        <end position="94"/>
    </location>
</feature>
<dbReference type="EMBL" id="JAGSYN010000220">
    <property type="protein sequence ID" value="KAG7661372.1"/>
    <property type="molecule type" value="Genomic_DNA"/>
</dbReference>
<dbReference type="OrthoDB" id="4026176at2759"/>
<evidence type="ECO:0000256" key="3">
    <source>
        <dbReference type="SAM" id="MobiDB-lite"/>
    </source>
</evidence>
<evidence type="ECO:0000256" key="1">
    <source>
        <dbReference type="ARBA" id="ARBA00004123"/>
    </source>
</evidence>
<comment type="subcellular location">
    <subcellularLocation>
        <location evidence="1">Nucleus</location>
    </subcellularLocation>
</comment>
<evidence type="ECO:0000256" key="2">
    <source>
        <dbReference type="ARBA" id="ARBA00023242"/>
    </source>
</evidence>
<dbReference type="Proteomes" id="UP000694255">
    <property type="component" value="Unassembled WGS sequence"/>
</dbReference>